<comment type="caution">
    <text evidence="1">The sequence shown here is derived from an EMBL/GenBank/DDBJ whole genome shotgun (WGS) entry which is preliminary data.</text>
</comment>
<dbReference type="EMBL" id="JABMCG010000095">
    <property type="protein sequence ID" value="NUU27922.1"/>
    <property type="molecule type" value="Genomic_DNA"/>
</dbReference>
<gene>
    <name evidence="1" type="ORF">HP467_07330</name>
</gene>
<name>A0A850DWJ6_9MICO</name>
<dbReference type="RefSeq" id="WP_175325753.1">
    <property type="nucleotide sequence ID" value="NZ_BAAAWP010000001.1"/>
</dbReference>
<organism evidence="1 2">
    <name type="scientific">Curtobacterium citreum</name>
    <dbReference type="NCBI Taxonomy" id="2036"/>
    <lineage>
        <taxon>Bacteria</taxon>
        <taxon>Bacillati</taxon>
        <taxon>Actinomycetota</taxon>
        <taxon>Actinomycetes</taxon>
        <taxon>Micrococcales</taxon>
        <taxon>Microbacteriaceae</taxon>
        <taxon>Curtobacterium</taxon>
    </lineage>
</organism>
<dbReference type="Proteomes" id="UP000539146">
    <property type="component" value="Unassembled WGS sequence"/>
</dbReference>
<evidence type="ECO:0008006" key="3">
    <source>
        <dbReference type="Google" id="ProtNLM"/>
    </source>
</evidence>
<sequence length="65" mass="7953">MTGLDEHEDWILLSDAARRVKRDPRVLRRWAAEGMRTRTINGARYTKLRYVFLWNREHGRRTRNQ</sequence>
<reference evidence="1 2" key="1">
    <citation type="submission" date="2020-05" db="EMBL/GenBank/DDBJ databases">
        <title>Genome Sequencing of Type Strains.</title>
        <authorList>
            <person name="Lemaire J.F."/>
            <person name="Inderbitzin P."/>
            <person name="Gregorio O.A."/>
            <person name="Collins S.B."/>
            <person name="Wespe N."/>
            <person name="Knight-Connoni V."/>
        </authorList>
    </citation>
    <scope>NUCLEOTIDE SEQUENCE [LARGE SCALE GENOMIC DNA]</scope>
    <source>
        <strain evidence="1 2">DSM 20512</strain>
    </source>
</reference>
<evidence type="ECO:0000313" key="1">
    <source>
        <dbReference type="EMBL" id="NUU27922.1"/>
    </source>
</evidence>
<dbReference type="AlphaFoldDB" id="A0A850DWJ6"/>
<proteinExistence type="predicted"/>
<accession>A0A850DWJ6</accession>
<protein>
    <recommendedName>
        <fullName evidence="3">DNA-binding protein</fullName>
    </recommendedName>
</protein>
<evidence type="ECO:0000313" key="2">
    <source>
        <dbReference type="Proteomes" id="UP000539146"/>
    </source>
</evidence>